<dbReference type="OrthoDB" id="270602at2759"/>
<dbReference type="Gene3D" id="3.40.30.10">
    <property type="entry name" value="Glutaredoxin"/>
    <property type="match status" value="1"/>
</dbReference>
<dbReference type="PANTHER" id="PTHR23322">
    <property type="entry name" value="FAS-ASSOCIATED PROTEIN"/>
    <property type="match status" value="1"/>
</dbReference>
<feature type="compositionally biased region" description="Low complexity" evidence="1">
    <location>
        <begin position="395"/>
        <end position="404"/>
    </location>
</feature>
<dbReference type="InterPro" id="IPR050730">
    <property type="entry name" value="UBX_domain-protein"/>
</dbReference>
<feature type="region of interest" description="Disordered" evidence="1">
    <location>
        <begin position="73"/>
        <end position="117"/>
    </location>
</feature>
<feature type="compositionally biased region" description="Basic and acidic residues" evidence="1">
    <location>
        <begin position="422"/>
        <end position="443"/>
    </location>
</feature>
<dbReference type="EMBL" id="FN649728">
    <property type="protein sequence ID" value="CBJ31036.1"/>
    <property type="molecule type" value="Genomic_DNA"/>
</dbReference>
<dbReference type="SUPFAM" id="SSF46934">
    <property type="entry name" value="UBA-like"/>
    <property type="match status" value="1"/>
</dbReference>
<dbReference type="InterPro" id="IPR001012">
    <property type="entry name" value="UBX_dom"/>
</dbReference>
<dbReference type="SUPFAM" id="SSF54236">
    <property type="entry name" value="Ubiquitin-like"/>
    <property type="match status" value="1"/>
</dbReference>
<dbReference type="AlphaFoldDB" id="D7FS95"/>
<feature type="compositionally biased region" description="Gly residues" evidence="1">
    <location>
        <begin position="474"/>
        <end position="490"/>
    </location>
</feature>
<evidence type="ECO:0000256" key="1">
    <source>
        <dbReference type="SAM" id="MobiDB-lite"/>
    </source>
</evidence>
<dbReference type="OMA" id="NAMASTW"/>
<dbReference type="InParanoid" id="D7FS95"/>
<proteinExistence type="predicted"/>
<dbReference type="Gene3D" id="1.10.8.10">
    <property type="entry name" value="DNA helicase RuvA subunit, C-terminal domain"/>
    <property type="match status" value="1"/>
</dbReference>
<dbReference type="CDD" id="cd01767">
    <property type="entry name" value="UBX"/>
    <property type="match status" value="1"/>
</dbReference>
<evidence type="ECO:0000313" key="3">
    <source>
        <dbReference type="EMBL" id="CBJ31036.1"/>
    </source>
</evidence>
<organism evidence="3 4">
    <name type="scientific">Ectocarpus siliculosus</name>
    <name type="common">Brown alga</name>
    <name type="synonym">Conferva siliculosa</name>
    <dbReference type="NCBI Taxonomy" id="2880"/>
    <lineage>
        <taxon>Eukaryota</taxon>
        <taxon>Sar</taxon>
        <taxon>Stramenopiles</taxon>
        <taxon>Ochrophyta</taxon>
        <taxon>PX clade</taxon>
        <taxon>Phaeophyceae</taxon>
        <taxon>Ectocarpales</taxon>
        <taxon>Ectocarpaceae</taxon>
        <taxon>Ectocarpus</taxon>
    </lineage>
</organism>
<name>D7FS95_ECTSI</name>
<keyword evidence="4" id="KW-1185">Reference proteome</keyword>
<feature type="region of interest" description="Disordered" evidence="1">
    <location>
        <begin position="359"/>
        <end position="529"/>
    </location>
</feature>
<dbReference type="STRING" id="2880.D7FS95"/>
<dbReference type="PANTHER" id="PTHR23322:SF6">
    <property type="entry name" value="UBX DOMAIN-CONTAINING PROTEIN 7"/>
    <property type="match status" value="1"/>
</dbReference>
<dbReference type="Pfam" id="PF00789">
    <property type="entry name" value="UBX"/>
    <property type="match status" value="1"/>
</dbReference>
<evidence type="ECO:0000259" key="2">
    <source>
        <dbReference type="PROSITE" id="PS50033"/>
    </source>
</evidence>
<dbReference type="eggNOG" id="KOG1364">
    <property type="taxonomic scope" value="Eukaryota"/>
</dbReference>
<feature type="compositionally biased region" description="Gly residues" evidence="1">
    <location>
        <begin position="73"/>
        <end position="92"/>
    </location>
</feature>
<dbReference type="Pfam" id="PF14555">
    <property type="entry name" value="UBA_4"/>
    <property type="match status" value="1"/>
</dbReference>
<gene>
    <name evidence="3" type="ORF">Esi_0229_0023</name>
</gene>
<feature type="compositionally biased region" description="Pro residues" evidence="1">
    <location>
        <begin position="328"/>
        <end position="340"/>
    </location>
</feature>
<dbReference type="Proteomes" id="UP000002630">
    <property type="component" value="Linkage Group LG03"/>
</dbReference>
<dbReference type="SUPFAM" id="SSF52833">
    <property type="entry name" value="Thioredoxin-like"/>
    <property type="match status" value="1"/>
</dbReference>
<accession>D7FS95</accession>
<protein>
    <recommendedName>
        <fullName evidence="2">UBX domain-containing protein</fullName>
    </recommendedName>
</protein>
<dbReference type="InterPro" id="IPR029071">
    <property type="entry name" value="Ubiquitin-like_domsf"/>
</dbReference>
<dbReference type="InterPro" id="IPR036249">
    <property type="entry name" value="Thioredoxin-like_sf"/>
</dbReference>
<feature type="compositionally biased region" description="Acidic residues" evidence="1">
    <location>
        <begin position="513"/>
        <end position="528"/>
    </location>
</feature>
<dbReference type="EMBL" id="FN648408">
    <property type="protein sequence ID" value="CBJ31036.1"/>
    <property type="molecule type" value="Genomic_DNA"/>
</dbReference>
<dbReference type="GO" id="GO:0043130">
    <property type="term" value="F:ubiquitin binding"/>
    <property type="evidence" value="ECO:0007669"/>
    <property type="project" value="TreeGrafter"/>
</dbReference>
<dbReference type="InterPro" id="IPR006577">
    <property type="entry name" value="UAS"/>
</dbReference>
<dbReference type="Gene3D" id="3.10.20.90">
    <property type="entry name" value="Phosphatidylinositol 3-kinase Catalytic Subunit, Chain A, domain 1"/>
    <property type="match status" value="1"/>
</dbReference>
<dbReference type="GO" id="GO:0043161">
    <property type="term" value="P:proteasome-mediated ubiquitin-dependent protein catabolic process"/>
    <property type="evidence" value="ECO:0007669"/>
    <property type="project" value="TreeGrafter"/>
</dbReference>
<feature type="compositionally biased region" description="Gly residues" evidence="1">
    <location>
        <begin position="362"/>
        <end position="377"/>
    </location>
</feature>
<feature type="compositionally biased region" description="Acidic residues" evidence="1">
    <location>
        <begin position="408"/>
        <end position="421"/>
    </location>
</feature>
<feature type="domain" description="UBX" evidence="2">
    <location>
        <begin position="528"/>
        <end position="606"/>
    </location>
</feature>
<dbReference type="Pfam" id="PF13899">
    <property type="entry name" value="Thioredoxin_7"/>
    <property type="match status" value="1"/>
</dbReference>
<dbReference type="SMART" id="SM00594">
    <property type="entry name" value="UAS"/>
    <property type="match status" value="1"/>
</dbReference>
<feature type="region of interest" description="Disordered" evidence="1">
    <location>
        <begin position="322"/>
        <end position="346"/>
    </location>
</feature>
<reference evidence="3 4" key="1">
    <citation type="journal article" date="2010" name="Nature">
        <title>The Ectocarpus genome and the independent evolution of multicellularity in brown algae.</title>
        <authorList>
            <person name="Cock J.M."/>
            <person name="Sterck L."/>
            <person name="Rouze P."/>
            <person name="Scornet D."/>
            <person name="Allen A.E."/>
            <person name="Amoutzias G."/>
            <person name="Anthouard V."/>
            <person name="Artiguenave F."/>
            <person name="Aury J.M."/>
            <person name="Badger J.H."/>
            <person name="Beszteri B."/>
            <person name="Billiau K."/>
            <person name="Bonnet E."/>
            <person name="Bothwell J.H."/>
            <person name="Bowler C."/>
            <person name="Boyen C."/>
            <person name="Brownlee C."/>
            <person name="Carrano C.J."/>
            <person name="Charrier B."/>
            <person name="Cho G.Y."/>
            <person name="Coelho S.M."/>
            <person name="Collen J."/>
            <person name="Corre E."/>
            <person name="Da Silva C."/>
            <person name="Delage L."/>
            <person name="Delaroque N."/>
            <person name="Dittami S.M."/>
            <person name="Doulbeau S."/>
            <person name="Elias M."/>
            <person name="Farnham G."/>
            <person name="Gachon C.M."/>
            <person name="Gschloessl B."/>
            <person name="Heesch S."/>
            <person name="Jabbari K."/>
            <person name="Jubin C."/>
            <person name="Kawai H."/>
            <person name="Kimura K."/>
            <person name="Kloareg B."/>
            <person name="Kupper F.C."/>
            <person name="Lang D."/>
            <person name="Le Bail A."/>
            <person name="Leblanc C."/>
            <person name="Lerouge P."/>
            <person name="Lohr M."/>
            <person name="Lopez P.J."/>
            <person name="Martens C."/>
            <person name="Maumus F."/>
            <person name="Michel G."/>
            <person name="Miranda-Saavedra D."/>
            <person name="Morales J."/>
            <person name="Moreau H."/>
            <person name="Motomura T."/>
            <person name="Nagasato C."/>
            <person name="Napoli C.A."/>
            <person name="Nelson D.R."/>
            <person name="Nyvall-Collen P."/>
            <person name="Peters A.F."/>
            <person name="Pommier C."/>
            <person name="Potin P."/>
            <person name="Poulain J."/>
            <person name="Quesneville H."/>
            <person name="Read B."/>
            <person name="Rensing S.A."/>
            <person name="Ritter A."/>
            <person name="Rousvoal S."/>
            <person name="Samanta M."/>
            <person name="Samson G."/>
            <person name="Schroeder D.C."/>
            <person name="Segurens B."/>
            <person name="Strittmatter M."/>
            <person name="Tonon T."/>
            <person name="Tregear J.W."/>
            <person name="Valentin K."/>
            <person name="von Dassow P."/>
            <person name="Yamagishi T."/>
            <person name="Van de Peer Y."/>
            <person name="Wincker P."/>
        </authorList>
    </citation>
    <scope>NUCLEOTIDE SEQUENCE [LARGE SCALE GENOMIC DNA]</scope>
    <source>
        <strain evidence="4">Ec32 / CCAP1310/4</strain>
    </source>
</reference>
<dbReference type="InterPro" id="IPR009060">
    <property type="entry name" value="UBA-like_sf"/>
</dbReference>
<evidence type="ECO:0000313" key="4">
    <source>
        <dbReference type="Proteomes" id="UP000002630"/>
    </source>
</evidence>
<sequence>MADSGAGGGGGGKGGDGGGKGAGGGDGNDEKLAQFIAVTGVSSEDVANHWLEANAYSLENAVSMFMDSGAGGGAGGGGGRGGGTGEAAGGGAALSTPAFPSEAGGPQPGDPDYVRPADPYKRQRLVEDPRSHGGHPYGGMATAARWSGAAAQGHIPFRDFQEEHRQAVLASNPFASAAKGKRPSDPAAAEKQKKLASMFSPPTDIMFMGDFQAARQAAKQQKKWLLVNIQTEAEFDCHRLNRDVWKDEMVQNIIECNCIFWQQPSISEEAKLYCRRYNATGFPHIALIDPRTGMKVWNFHGFLAPPEFIEKVTDVTDKISFEDGAPERLPPPPPRQPQLPPSTGGSEDQMLAAAIAASLDTGNGGGSDSGSSSGGGADSRVMAAPPTSSGGGSGAPVATVAGGPISVDDSDEEEEEEEEEDADRRVGFEVGDGRRQWQREKGDVAVLPASAAAAGLPASKAQRQQEKGNARAGAGAGGGAVMAAGKGEGGSSRADAVDVTDDSGYAHDQPGKEEEEEEERLEDPPGDDCAEKISVRFQFPTGARVLRRFRKSSDVRQLFLFVRTELEGAKAKPFDVRTVRPPCSVRSKEGSSIEEAGLSNSTVVVAWED</sequence>
<feature type="compositionally biased region" description="Low complexity" evidence="1">
    <location>
        <begin position="444"/>
        <end position="461"/>
    </location>
</feature>
<dbReference type="PROSITE" id="PS50033">
    <property type="entry name" value="UBX"/>
    <property type="match status" value="1"/>
</dbReference>
<dbReference type="CDD" id="cd02958">
    <property type="entry name" value="UAS"/>
    <property type="match status" value="1"/>
</dbReference>
<dbReference type="GO" id="GO:0005634">
    <property type="term" value="C:nucleus"/>
    <property type="evidence" value="ECO:0007669"/>
    <property type="project" value="TreeGrafter"/>
</dbReference>
<feature type="region of interest" description="Disordered" evidence="1">
    <location>
        <begin position="1"/>
        <end position="26"/>
    </location>
</feature>